<dbReference type="Pfam" id="PF00441">
    <property type="entry name" value="Acyl-CoA_dh_1"/>
    <property type="match status" value="1"/>
</dbReference>
<evidence type="ECO:0000256" key="4">
    <source>
        <dbReference type="ARBA" id="ARBA00022827"/>
    </source>
</evidence>
<keyword evidence="3 6" id="KW-0285">Flavoprotein</keyword>
<dbReference type="OrthoDB" id="7328575at2"/>
<dbReference type="InterPro" id="IPR013786">
    <property type="entry name" value="AcylCoA_DH/ox_N"/>
</dbReference>
<dbReference type="InterPro" id="IPR036250">
    <property type="entry name" value="AcylCo_DH-like_C"/>
</dbReference>
<dbReference type="AlphaFoldDB" id="A0A0M7BCH0"/>
<dbReference type="InterPro" id="IPR006091">
    <property type="entry name" value="Acyl-CoA_Oxase/DH_mid-dom"/>
</dbReference>
<dbReference type="Gene3D" id="2.40.110.10">
    <property type="entry name" value="Butyryl-CoA Dehydrogenase, subunit A, domain 2"/>
    <property type="match status" value="1"/>
</dbReference>
<evidence type="ECO:0000256" key="6">
    <source>
        <dbReference type="RuleBase" id="RU362125"/>
    </source>
</evidence>
<evidence type="ECO:0000259" key="7">
    <source>
        <dbReference type="Pfam" id="PF00441"/>
    </source>
</evidence>
<evidence type="ECO:0000259" key="8">
    <source>
        <dbReference type="Pfam" id="PF02770"/>
    </source>
</evidence>
<accession>A0A0M7BCH0</accession>
<evidence type="ECO:0000313" key="11">
    <source>
        <dbReference type="Proteomes" id="UP000049455"/>
    </source>
</evidence>
<dbReference type="RefSeq" id="WP_055664532.1">
    <property type="nucleotide sequence ID" value="NZ_CYPR01000213.1"/>
</dbReference>
<dbReference type="PANTHER" id="PTHR43884">
    <property type="entry name" value="ACYL-COA DEHYDROGENASE"/>
    <property type="match status" value="1"/>
</dbReference>
<keyword evidence="4 6" id="KW-0274">FAD</keyword>
<dbReference type="EC" id="1.3.99.-" evidence="10"/>
<dbReference type="Pfam" id="PF02771">
    <property type="entry name" value="Acyl-CoA_dh_N"/>
    <property type="match status" value="1"/>
</dbReference>
<dbReference type="Gene3D" id="1.10.540.10">
    <property type="entry name" value="Acyl-CoA dehydrogenase/oxidase, N-terminal domain"/>
    <property type="match status" value="1"/>
</dbReference>
<dbReference type="InterPro" id="IPR046373">
    <property type="entry name" value="Acyl-CoA_Oxase/DH_mid-dom_sf"/>
</dbReference>
<reference evidence="10 11" key="1">
    <citation type="submission" date="2015-09" db="EMBL/GenBank/DDBJ databases">
        <authorList>
            <person name="Jackson K.R."/>
            <person name="Lunt B.L."/>
            <person name="Fisher J.N.B."/>
            <person name="Gardner A.V."/>
            <person name="Bailey M.E."/>
            <person name="Deus L.M."/>
            <person name="Earl A.S."/>
            <person name="Gibby P.D."/>
            <person name="Hartmann K.A."/>
            <person name="Liu J.E."/>
            <person name="Manci A.M."/>
            <person name="Nielsen D.A."/>
            <person name="Solomon M.B."/>
            <person name="Breakwell D.P."/>
            <person name="Burnett S.H."/>
            <person name="Grose J.H."/>
        </authorList>
    </citation>
    <scope>NUCLEOTIDE SEQUENCE [LARGE SCALE GENOMIC DNA]</scope>
    <source>
        <strain evidence="10 11">CECT 7799</strain>
    </source>
</reference>
<gene>
    <name evidence="10" type="primary">acdA_1</name>
    <name evidence="10" type="ORF">JSE7799_03231</name>
</gene>
<dbReference type="InterPro" id="IPR037069">
    <property type="entry name" value="AcylCoA_DH/ox_N_sf"/>
</dbReference>
<dbReference type="Pfam" id="PF02770">
    <property type="entry name" value="Acyl-CoA_dh_M"/>
    <property type="match status" value="1"/>
</dbReference>
<dbReference type="Proteomes" id="UP000049455">
    <property type="component" value="Unassembled WGS sequence"/>
</dbReference>
<keyword evidence="11" id="KW-1185">Reference proteome</keyword>
<dbReference type="SUPFAM" id="SSF56645">
    <property type="entry name" value="Acyl-CoA dehydrogenase NM domain-like"/>
    <property type="match status" value="1"/>
</dbReference>
<evidence type="ECO:0000256" key="1">
    <source>
        <dbReference type="ARBA" id="ARBA00001974"/>
    </source>
</evidence>
<evidence type="ECO:0000259" key="9">
    <source>
        <dbReference type="Pfam" id="PF02771"/>
    </source>
</evidence>
<feature type="domain" description="Acyl-CoA dehydrogenase/oxidase N-terminal" evidence="9">
    <location>
        <begin position="6"/>
        <end position="105"/>
    </location>
</feature>
<comment type="cofactor">
    <cofactor evidence="1 6">
        <name>FAD</name>
        <dbReference type="ChEBI" id="CHEBI:57692"/>
    </cofactor>
</comment>
<feature type="domain" description="Acyl-CoA dehydrogenase/oxidase C-terminal" evidence="7">
    <location>
        <begin position="229"/>
        <end position="351"/>
    </location>
</feature>
<keyword evidence="5 6" id="KW-0560">Oxidoreductase</keyword>
<dbReference type="InterPro" id="IPR009100">
    <property type="entry name" value="AcylCoA_DH/oxidase_NM_dom_sf"/>
</dbReference>
<dbReference type="InterPro" id="IPR009075">
    <property type="entry name" value="AcylCo_DH/oxidase_C"/>
</dbReference>
<name>A0A0M7BCH0_9RHOB</name>
<sequence length="373" mass="40375">MDFNLSEERQMLQDGLRRMLVDKVDTKAIARGDTAWSAETWQALTEMGVIGALFTEEQGGFGGAGFDLMVVFEEMGRAGAPEPLLETLLAGRLIAELGSATQIEQLDEVIAGEVQMAFAHSEPGSRYDLERVATNAARDGDDWVLTGRKSVVTNGGEADQIVLSARVSGAVSDREGLALFLVPKGTEGLEIRDYPLTGGGRGAELAMEEMRLPGDALLGEAGDALPAIERTVARGSAAQCAEALGLMERIRDLTVTYLQQRTQFGQPLIKFQALAFRMADVLIEIEQARSAVINLCGHLDADPTTRELHVSAAKQLVGATAKLVVEESIQMHGGIGITQEYDLAHFARRLTMVEHRFGDALWHLGRFARLRAA</sequence>
<dbReference type="SUPFAM" id="SSF47203">
    <property type="entry name" value="Acyl-CoA dehydrogenase C-terminal domain-like"/>
    <property type="match status" value="1"/>
</dbReference>
<protein>
    <submittedName>
        <fullName evidence="10">Acyl-CoA dehydrogenase</fullName>
        <ecNumber evidence="10">1.3.99.-</ecNumber>
    </submittedName>
</protein>
<dbReference type="GO" id="GO:0050660">
    <property type="term" value="F:flavin adenine dinucleotide binding"/>
    <property type="evidence" value="ECO:0007669"/>
    <property type="project" value="InterPro"/>
</dbReference>
<evidence type="ECO:0000256" key="5">
    <source>
        <dbReference type="ARBA" id="ARBA00023002"/>
    </source>
</evidence>
<dbReference type="EMBL" id="CYPR01000213">
    <property type="protein sequence ID" value="CUH40497.1"/>
    <property type="molecule type" value="Genomic_DNA"/>
</dbReference>
<feature type="domain" description="Acyl-CoA oxidase/dehydrogenase middle" evidence="8">
    <location>
        <begin position="117"/>
        <end position="205"/>
    </location>
</feature>
<dbReference type="PANTHER" id="PTHR43884:SF20">
    <property type="entry name" value="ACYL-COA DEHYDROGENASE FADE28"/>
    <property type="match status" value="1"/>
</dbReference>
<evidence type="ECO:0000313" key="10">
    <source>
        <dbReference type="EMBL" id="CUH40497.1"/>
    </source>
</evidence>
<dbReference type="GO" id="GO:0003995">
    <property type="term" value="F:acyl-CoA dehydrogenase activity"/>
    <property type="evidence" value="ECO:0007669"/>
    <property type="project" value="TreeGrafter"/>
</dbReference>
<comment type="similarity">
    <text evidence="2 6">Belongs to the acyl-CoA dehydrogenase family.</text>
</comment>
<evidence type="ECO:0000256" key="3">
    <source>
        <dbReference type="ARBA" id="ARBA00022630"/>
    </source>
</evidence>
<dbReference type="STRING" id="313367.JSE7799_03231"/>
<dbReference type="Gene3D" id="1.20.140.10">
    <property type="entry name" value="Butyryl-CoA Dehydrogenase, subunit A, domain 3"/>
    <property type="match status" value="1"/>
</dbReference>
<proteinExistence type="inferred from homology"/>
<dbReference type="CDD" id="cd00567">
    <property type="entry name" value="ACAD"/>
    <property type="match status" value="1"/>
</dbReference>
<organism evidence="10 11">
    <name type="scientific">Jannaschia seosinensis</name>
    <dbReference type="NCBI Taxonomy" id="313367"/>
    <lineage>
        <taxon>Bacteria</taxon>
        <taxon>Pseudomonadati</taxon>
        <taxon>Pseudomonadota</taxon>
        <taxon>Alphaproteobacteria</taxon>
        <taxon>Rhodobacterales</taxon>
        <taxon>Roseobacteraceae</taxon>
        <taxon>Jannaschia</taxon>
    </lineage>
</organism>
<evidence type="ECO:0000256" key="2">
    <source>
        <dbReference type="ARBA" id="ARBA00009347"/>
    </source>
</evidence>